<keyword evidence="3" id="KW-1185">Reference proteome</keyword>
<sequence length="108" mass="11935">MNEQTPDPRDPDVTIHTGGALWPTPGEIRAGLPDDARAEFEQDYAHALQVAADLGDLAQLAHVLEPWQRRLIHHRAGDYDDILDRARAVRAGEDVGAIPLARLQDADR</sequence>
<feature type="region of interest" description="Disordered" evidence="1">
    <location>
        <begin position="1"/>
        <end position="30"/>
    </location>
</feature>
<dbReference type="InterPro" id="IPR046214">
    <property type="entry name" value="DUF6247"/>
</dbReference>
<accession>A0A1T3P274</accession>
<evidence type="ECO:0000256" key="1">
    <source>
        <dbReference type="SAM" id="MobiDB-lite"/>
    </source>
</evidence>
<gene>
    <name evidence="2" type="ORF">B4N89_20465</name>
</gene>
<dbReference type="Proteomes" id="UP000190037">
    <property type="component" value="Unassembled WGS sequence"/>
</dbReference>
<dbReference type="STRING" id="159449.B4N89_20465"/>
<reference evidence="2 3" key="1">
    <citation type="submission" date="2017-03" db="EMBL/GenBank/DDBJ databases">
        <title>Draft genome sequence of Streptomyces scabrisporus NF3, endophyte isolated from Amphipterygium adstringens.</title>
        <authorList>
            <person name="Vazquez M."/>
            <person name="Ceapa C.D."/>
            <person name="Rodriguez Luna D."/>
            <person name="Sanchez Esquivel S."/>
        </authorList>
    </citation>
    <scope>NUCLEOTIDE SEQUENCE [LARGE SCALE GENOMIC DNA]</scope>
    <source>
        <strain evidence="2 3">NF3</strain>
    </source>
</reference>
<evidence type="ECO:0000313" key="2">
    <source>
        <dbReference type="EMBL" id="OPC82990.1"/>
    </source>
</evidence>
<feature type="compositionally biased region" description="Basic and acidic residues" evidence="1">
    <location>
        <begin position="1"/>
        <end position="13"/>
    </location>
</feature>
<dbReference type="Pfam" id="PF19760">
    <property type="entry name" value="DUF6247"/>
    <property type="match status" value="1"/>
</dbReference>
<comment type="caution">
    <text evidence="2">The sequence shown here is derived from an EMBL/GenBank/DDBJ whole genome shotgun (WGS) entry which is preliminary data.</text>
</comment>
<dbReference type="AlphaFoldDB" id="A0A1T3P274"/>
<dbReference type="RefSeq" id="WP_078977289.1">
    <property type="nucleotide sequence ID" value="NZ_MWQN01000001.1"/>
</dbReference>
<name>A0A1T3P274_9ACTN</name>
<dbReference type="OrthoDB" id="4215387at2"/>
<organism evidence="2 3">
    <name type="scientific">Embleya scabrispora</name>
    <dbReference type="NCBI Taxonomy" id="159449"/>
    <lineage>
        <taxon>Bacteria</taxon>
        <taxon>Bacillati</taxon>
        <taxon>Actinomycetota</taxon>
        <taxon>Actinomycetes</taxon>
        <taxon>Kitasatosporales</taxon>
        <taxon>Streptomycetaceae</taxon>
        <taxon>Embleya</taxon>
    </lineage>
</organism>
<protein>
    <submittedName>
        <fullName evidence="2">Uncharacterized protein</fullName>
    </submittedName>
</protein>
<dbReference type="EMBL" id="MWQN01000001">
    <property type="protein sequence ID" value="OPC82990.1"/>
    <property type="molecule type" value="Genomic_DNA"/>
</dbReference>
<proteinExistence type="predicted"/>
<evidence type="ECO:0000313" key="3">
    <source>
        <dbReference type="Proteomes" id="UP000190037"/>
    </source>
</evidence>